<evidence type="ECO:0000256" key="7">
    <source>
        <dbReference type="ARBA" id="ARBA00037107"/>
    </source>
</evidence>
<evidence type="ECO:0000259" key="9">
    <source>
        <dbReference type="Pfam" id="PF11904"/>
    </source>
</evidence>
<dbReference type="PROSITE" id="PS50297">
    <property type="entry name" value="ANK_REP_REGION"/>
    <property type="match status" value="1"/>
</dbReference>
<dbReference type="SUPFAM" id="SSF48403">
    <property type="entry name" value="Ankyrin repeat"/>
    <property type="match status" value="1"/>
</dbReference>
<evidence type="ECO:0000313" key="11">
    <source>
        <dbReference type="Proteomes" id="UP000011083"/>
    </source>
</evidence>
<dbReference type="GeneID" id="14922951"/>
<dbReference type="InterPro" id="IPR021832">
    <property type="entry name" value="ANKRD13"/>
</dbReference>
<dbReference type="GO" id="GO:0005789">
    <property type="term" value="C:endoplasmic reticulum membrane"/>
    <property type="evidence" value="ECO:0007669"/>
    <property type="project" value="UniProtKB-SubCell"/>
</dbReference>
<comment type="function">
    <text evidence="7">Acts as a molecular chaperone for G protein-coupled receptors, regulating their biogenesis and exit from the ER.</text>
</comment>
<keyword evidence="2" id="KW-0677">Repeat</keyword>
<dbReference type="KEGG" id="acan:ACA1_157730"/>
<dbReference type="AlphaFoldDB" id="L8HCC5"/>
<dbReference type="SMART" id="SM00248">
    <property type="entry name" value="ANK"/>
    <property type="match status" value="3"/>
</dbReference>
<dbReference type="STRING" id="1257118.L8HCC5"/>
<dbReference type="VEuPathDB" id="AmoebaDB:ACA1_157730"/>
<dbReference type="InterPro" id="IPR036770">
    <property type="entry name" value="Ankyrin_rpt-contain_sf"/>
</dbReference>
<reference evidence="10 11" key="1">
    <citation type="journal article" date="2013" name="Genome Biol.">
        <title>Genome of Acanthamoeba castellanii highlights extensive lateral gene transfer and early evolution of tyrosine kinase signaling.</title>
        <authorList>
            <person name="Clarke M."/>
            <person name="Lohan A.J."/>
            <person name="Liu B."/>
            <person name="Lagkouvardos I."/>
            <person name="Roy S."/>
            <person name="Zafar N."/>
            <person name="Bertelli C."/>
            <person name="Schilde C."/>
            <person name="Kianianmomeni A."/>
            <person name="Burglin T.R."/>
            <person name="Frech C."/>
            <person name="Turcotte B."/>
            <person name="Kopec K.O."/>
            <person name="Synnott J.M."/>
            <person name="Choo C."/>
            <person name="Paponov I."/>
            <person name="Finkler A."/>
            <person name="Soon Heng Tan C."/>
            <person name="Hutchins A.P."/>
            <person name="Weinmeier T."/>
            <person name="Rattei T."/>
            <person name="Chu J.S."/>
            <person name="Gimenez G."/>
            <person name="Irimia M."/>
            <person name="Rigden D.J."/>
            <person name="Fitzpatrick D.A."/>
            <person name="Lorenzo-Morales J."/>
            <person name="Bateman A."/>
            <person name="Chiu C.H."/>
            <person name="Tang P."/>
            <person name="Hegemann P."/>
            <person name="Fromm H."/>
            <person name="Raoult D."/>
            <person name="Greub G."/>
            <person name="Miranda-Saavedra D."/>
            <person name="Chen N."/>
            <person name="Nash P."/>
            <person name="Ginger M.L."/>
            <person name="Horn M."/>
            <person name="Schaap P."/>
            <person name="Caler L."/>
            <person name="Loftus B."/>
        </authorList>
    </citation>
    <scope>NUCLEOTIDE SEQUENCE [LARGE SCALE GENOMIC DNA]</scope>
    <source>
        <strain evidence="10 11">Neff</strain>
    </source>
</reference>
<feature type="domain" description="Ankyrin repeat" evidence="9">
    <location>
        <begin position="335"/>
        <end position="419"/>
    </location>
</feature>
<evidence type="ECO:0000256" key="1">
    <source>
        <dbReference type="ARBA" id="ARBA00004586"/>
    </source>
</evidence>
<dbReference type="OMA" id="WLGNQIS"/>
<organism evidence="10 11">
    <name type="scientific">Acanthamoeba castellanii (strain ATCC 30010 / Neff)</name>
    <dbReference type="NCBI Taxonomy" id="1257118"/>
    <lineage>
        <taxon>Eukaryota</taxon>
        <taxon>Amoebozoa</taxon>
        <taxon>Discosea</taxon>
        <taxon>Longamoebia</taxon>
        <taxon>Centramoebida</taxon>
        <taxon>Acanthamoebidae</taxon>
        <taxon>Acanthamoeba</taxon>
    </lineage>
</organism>
<dbReference type="PROSITE" id="PS50088">
    <property type="entry name" value="ANK_REPEAT"/>
    <property type="match status" value="1"/>
</dbReference>
<dbReference type="EMBL" id="KB007890">
    <property type="protein sequence ID" value="ELR22031.1"/>
    <property type="molecule type" value="Genomic_DNA"/>
</dbReference>
<evidence type="ECO:0000256" key="3">
    <source>
        <dbReference type="ARBA" id="ARBA00022824"/>
    </source>
</evidence>
<comment type="subcellular location">
    <subcellularLocation>
        <location evidence="1">Endoplasmic reticulum membrane</location>
    </subcellularLocation>
</comment>
<dbReference type="Gene3D" id="1.25.40.20">
    <property type="entry name" value="Ankyrin repeat-containing domain"/>
    <property type="match status" value="1"/>
</dbReference>
<dbReference type="InterPro" id="IPR055285">
    <property type="entry name" value="ANKRD13_C"/>
</dbReference>
<dbReference type="Proteomes" id="UP000011083">
    <property type="component" value="Unassembled WGS sequence"/>
</dbReference>
<dbReference type="Pfam" id="PF12796">
    <property type="entry name" value="Ank_2"/>
    <property type="match status" value="1"/>
</dbReference>
<dbReference type="RefSeq" id="XP_004348489.1">
    <property type="nucleotide sequence ID" value="XM_004348439.1"/>
</dbReference>
<accession>L8HCC5</accession>
<evidence type="ECO:0000256" key="8">
    <source>
        <dbReference type="PROSITE-ProRule" id="PRU00023"/>
    </source>
</evidence>
<evidence type="ECO:0000313" key="10">
    <source>
        <dbReference type="EMBL" id="ELR22031.1"/>
    </source>
</evidence>
<evidence type="ECO:0000256" key="5">
    <source>
        <dbReference type="ARBA" id="ARBA00023136"/>
    </source>
</evidence>
<gene>
    <name evidence="10" type="ORF">ACA1_157730</name>
</gene>
<evidence type="ECO:0000256" key="4">
    <source>
        <dbReference type="ARBA" id="ARBA00023043"/>
    </source>
</evidence>
<sequence>MIADDTDTKTGDGTYALHKAVWRRDVDKLKELLDCQSKDSELDINERDCHGNAPLHLAIHFRYRDIVHLLLDRGADPTFKNGSMWSPLQEAVASGDRKLVMDIMLAVKDHVNDEFVKRTPHLTTALHKLPDFYMEIHWEFKSWVPLVSRLCPWDTYKVWKRGASIRVDTTLVGFENMKWMRGNISILFKGEDGGQVMILDHDNKTIEHAMQSLAGLNKADLNKDVNEALLHMFAQVMVHSLLRPMPRTEKITFSPKMGWLWGEKRETVGEWDAKLYEVDGFEYITRHRNSKKKKKGHPFPQEDPFGNMDYETYFSTSSKDMDKGMKGEGLSYPSEFISEKKRCFKGTLWLSADFPRKVEDLMPVFEVLSPRNKHFQKLQDFVKLLPTDGFPVKVEVPVFPTLSGLASFGKYEETELDESLFVVPSNYSIKGAAGK</sequence>
<evidence type="ECO:0000256" key="2">
    <source>
        <dbReference type="ARBA" id="ARBA00022737"/>
    </source>
</evidence>
<keyword evidence="3" id="KW-0256">Endoplasmic reticulum</keyword>
<name>L8HCC5_ACACF</name>
<evidence type="ECO:0000256" key="6">
    <source>
        <dbReference type="ARBA" id="ARBA00023186"/>
    </source>
</evidence>
<feature type="domain" description="Ankyrin repeat" evidence="9">
    <location>
        <begin position="166"/>
        <end position="301"/>
    </location>
</feature>
<keyword evidence="4 8" id="KW-0040">ANK repeat</keyword>
<proteinExistence type="predicted"/>
<feature type="repeat" description="ANK" evidence="8">
    <location>
        <begin position="50"/>
        <end position="82"/>
    </location>
</feature>
<dbReference type="InterPro" id="IPR002110">
    <property type="entry name" value="Ankyrin_rpt"/>
</dbReference>
<keyword evidence="6" id="KW-0143">Chaperone</keyword>
<dbReference type="Pfam" id="PF11904">
    <property type="entry name" value="ANKRD13_C"/>
    <property type="match status" value="2"/>
</dbReference>
<dbReference type="PANTHER" id="PTHR12447:SF25">
    <property type="entry name" value="ANKYRIN REPEAT DOMAIN-CONTAINING PROTEIN 13C"/>
    <property type="match status" value="1"/>
</dbReference>
<dbReference type="PANTHER" id="PTHR12447">
    <property type="entry name" value="ANKYRIN REPEAT DOMAIN-CONTAINING PROTEIN 13"/>
    <property type="match status" value="1"/>
</dbReference>
<keyword evidence="5" id="KW-0472">Membrane</keyword>
<dbReference type="OrthoDB" id="1585644at2759"/>
<keyword evidence="11" id="KW-1185">Reference proteome</keyword>
<protein>
    <submittedName>
        <fullName evidence="10">Ankyrin repeat domain 13 isoform 4, putative</fullName>
    </submittedName>
</protein>